<dbReference type="AlphaFoldDB" id="A0A0B8Z767"/>
<name>A0A0B8Z767_9SPHN</name>
<dbReference type="Pfam" id="PF02563">
    <property type="entry name" value="Poly_export"/>
    <property type="match status" value="1"/>
</dbReference>
<evidence type="ECO:0000313" key="5">
    <source>
        <dbReference type="Proteomes" id="UP000031338"/>
    </source>
</evidence>
<dbReference type="Gene3D" id="3.30.1950.10">
    <property type="entry name" value="wza like domain"/>
    <property type="match status" value="1"/>
</dbReference>
<evidence type="ECO:0000259" key="3">
    <source>
        <dbReference type="Pfam" id="PF10531"/>
    </source>
</evidence>
<dbReference type="GO" id="GO:0015159">
    <property type="term" value="F:polysaccharide transmembrane transporter activity"/>
    <property type="evidence" value="ECO:0007669"/>
    <property type="project" value="InterPro"/>
</dbReference>
<keyword evidence="5" id="KW-1185">Reference proteome</keyword>
<dbReference type="PROSITE" id="PS51257">
    <property type="entry name" value="PROKAR_LIPOPROTEIN"/>
    <property type="match status" value="1"/>
</dbReference>
<dbReference type="STRING" id="48936.NJ75_04444"/>
<dbReference type="PATRIC" id="fig|48936.3.peg.4484"/>
<proteinExistence type="predicted"/>
<organism evidence="4 5">
    <name type="scientific">Novosphingobium subterraneum</name>
    <dbReference type="NCBI Taxonomy" id="48936"/>
    <lineage>
        <taxon>Bacteria</taxon>
        <taxon>Pseudomonadati</taxon>
        <taxon>Pseudomonadota</taxon>
        <taxon>Alphaproteobacteria</taxon>
        <taxon>Sphingomonadales</taxon>
        <taxon>Sphingomonadaceae</taxon>
        <taxon>Novosphingobium</taxon>
    </lineage>
</organism>
<feature type="domain" description="Soluble ligand binding" evidence="3">
    <location>
        <begin position="132"/>
        <end position="180"/>
    </location>
</feature>
<dbReference type="PANTHER" id="PTHR33619">
    <property type="entry name" value="POLYSACCHARIDE EXPORT PROTEIN GFCE-RELATED"/>
    <property type="match status" value="1"/>
</dbReference>
<evidence type="ECO:0000256" key="1">
    <source>
        <dbReference type="ARBA" id="ARBA00022729"/>
    </source>
</evidence>
<dbReference type="InterPro" id="IPR049712">
    <property type="entry name" value="Poly_export"/>
</dbReference>
<dbReference type="PANTHER" id="PTHR33619:SF3">
    <property type="entry name" value="POLYSACCHARIDE EXPORT PROTEIN GFCE-RELATED"/>
    <property type="match status" value="1"/>
</dbReference>
<dbReference type="EMBL" id="JRVC01000033">
    <property type="protein sequence ID" value="KHS42078.1"/>
    <property type="molecule type" value="Genomic_DNA"/>
</dbReference>
<protein>
    <submittedName>
        <fullName evidence="4">Putative polysaccharide export protein</fullName>
    </submittedName>
</protein>
<accession>A0A0B8Z767</accession>
<dbReference type="InterPro" id="IPR003715">
    <property type="entry name" value="Poly_export_N"/>
</dbReference>
<dbReference type="Proteomes" id="UP000031338">
    <property type="component" value="Unassembled WGS sequence"/>
</dbReference>
<sequence>MQRSRFILAIGLMASLAGCGGKVVLGGDPQLSVLDATELPVPRGADLSGGVQPYYVGAFDRLTIDVFGIDELAQRDIQVDANGKISYPLVGVIDVAGKTAGDVEKLLTERLKASYIRDPQVTVNIKEMVSRVVTVDGEVKRPGIYPVVGRMSLLRVIARAEGTNEFSKLDDVVIFRTVAGQRYAALYNLDAIRHGAYPDPEIYANDVVTVGDSRSRRLFKDILAVFPALATPIVIAVDRLAN</sequence>
<comment type="caution">
    <text evidence="4">The sequence shown here is derived from an EMBL/GenBank/DDBJ whole genome shotgun (WGS) entry which is preliminary data.</text>
</comment>
<dbReference type="InterPro" id="IPR019554">
    <property type="entry name" value="Soluble_ligand-bd"/>
</dbReference>
<feature type="domain" description="Polysaccharide export protein N-terminal" evidence="2">
    <location>
        <begin position="52"/>
        <end position="126"/>
    </location>
</feature>
<reference evidence="4 5" key="1">
    <citation type="submission" date="2014-10" db="EMBL/GenBank/DDBJ databases">
        <title>Draft genome sequence of Novosphingobium subterraneum DSM 12447.</title>
        <authorList>
            <person name="Gan H.M."/>
            <person name="Gan H.Y."/>
            <person name="Savka M.A."/>
        </authorList>
    </citation>
    <scope>NUCLEOTIDE SEQUENCE [LARGE SCALE GENOMIC DNA]</scope>
    <source>
        <strain evidence="4 5">DSM 12447</strain>
    </source>
</reference>
<evidence type="ECO:0000259" key="2">
    <source>
        <dbReference type="Pfam" id="PF02563"/>
    </source>
</evidence>
<keyword evidence="1" id="KW-0732">Signal</keyword>
<dbReference type="Pfam" id="PF10531">
    <property type="entry name" value="SLBB"/>
    <property type="match status" value="1"/>
</dbReference>
<gene>
    <name evidence="4" type="ORF">NJ75_04444</name>
</gene>
<evidence type="ECO:0000313" key="4">
    <source>
        <dbReference type="EMBL" id="KHS42078.1"/>
    </source>
</evidence>